<keyword evidence="4" id="KW-1185">Reference proteome</keyword>
<reference evidence="2 4" key="1">
    <citation type="submission" date="2023-01" db="EMBL/GenBank/DDBJ databases">
        <title>Genome-based reclassification of Anoxybacillus geothermalis as a later heterotypic synonym of Anoxybacillus rupiensis.</title>
        <authorList>
            <person name="Inan Bektas K."/>
            <person name="Canakci S."/>
            <person name="Belduz A.A."/>
            <person name="Guler H.H."/>
        </authorList>
    </citation>
    <scope>NUCLEOTIDE SEQUENCE [LARGE SCALE GENOMIC DNA]</scope>
    <source>
        <strain evidence="2 4">DSM 17127</strain>
    </source>
</reference>
<evidence type="ECO:0000256" key="1">
    <source>
        <dbReference type="SAM" id="Coils"/>
    </source>
</evidence>
<dbReference type="EMBL" id="JAQOTG010000002">
    <property type="protein sequence ID" value="MDE8563000.1"/>
    <property type="molecule type" value="Genomic_DNA"/>
</dbReference>
<name>A0ABD5IQ21_9BACL</name>
<dbReference type="InterPro" id="IPR023378">
    <property type="entry name" value="YheA/YmcA-like_dom_sf"/>
</dbReference>
<dbReference type="Proteomes" id="UP001339962">
    <property type="component" value="Unassembled WGS sequence"/>
</dbReference>
<dbReference type="Pfam" id="PF06133">
    <property type="entry name" value="Com_YlbF"/>
    <property type="match status" value="1"/>
</dbReference>
<dbReference type="SUPFAM" id="SSF158622">
    <property type="entry name" value="YheA/YmcA-like"/>
    <property type="match status" value="1"/>
</dbReference>
<evidence type="ECO:0000313" key="3">
    <source>
        <dbReference type="EMBL" id="MED5050375.1"/>
    </source>
</evidence>
<dbReference type="EMBL" id="JARTLI010000002">
    <property type="protein sequence ID" value="MED5050375.1"/>
    <property type="molecule type" value="Genomic_DNA"/>
</dbReference>
<keyword evidence="1" id="KW-0175">Coiled coil</keyword>
<reference evidence="3 5" key="2">
    <citation type="submission" date="2023-03" db="EMBL/GenBank/DDBJ databases">
        <title>Bacillus Genome Sequencing.</title>
        <authorList>
            <person name="Dunlap C."/>
        </authorList>
    </citation>
    <scope>NUCLEOTIDE SEQUENCE [LARGE SCALE GENOMIC DNA]</scope>
    <source>
        <strain evidence="3 5">NRS-38</strain>
    </source>
</reference>
<dbReference type="PANTHER" id="PTHR38448">
    <property type="entry name" value="REGULATORY PROTEIN YLBF-RELATED"/>
    <property type="match status" value="1"/>
</dbReference>
<dbReference type="AlphaFoldDB" id="A0ABD5IQ21"/>
<organism evidence="3 5">
    <name type="scientific">Anoxybacteroides rupiense</name>
    <dbReference type="NCBI Taxonomy" id="311460"/>
    <lineage>
        <taxon>Bacteria</taxon>
        <taxon>Bacillati</taxon>
        <taxon>Bacillota</taxon>
        <taxon>Bacilli</taxon>
        <taxon>Bacillales</taxon>
        <taxon>Anoxybacillaceae</taxon>
        <taxon>Anoxybacteroides</taxon>
    </lineage>
</organism>
<protein>
    <submittedName>
        <fullName evidence="3">YlbF family regulator</fullName>
    </submittedName>
</protein>
<gene>
    <name evidence="3" type="ORF">P9850_00645</name>
    <name evidence="2" type="ORF">PNH38_03770</name>
</gene>
<evidence type="ECO:0000313" key="5">
    <source>
        <dbReference type="Proteomes" id="UP001339962"/>
    </source>
</evidence>
<dbReference type="InterPro" id="IPR052767">
    <property type="entry name" value="Bact_com_dev_regulator"/>
</dbReference>
<proteinExistence type="predicted"/>
<dbReference type="PANTHER" id="PTHR38448:SF2">
    <property type="entry name" value="REGULATORY PROTEIN YLBF"/>
    <property type="match status" value="1"/>
</dbReference>
<feature type="coiled-coil region" evidence="1">
    <location>
        <begin position="87"/>
        <end position="114"/>
    </location>
</feature>
<comment type="caution">
    <text evidence="3">The sequence shown here is derived from an EMBL/GenBank/DDBJ whole genome shotgun (WGS) entry which is preliminary data.</text>
</comment>
<dbReference type="Proteomes" id="UP001213979">
    <property type="component" value="Unassembled WGS sequence"/>
</dbReference>
<dbReference type="Gene3D" id="1.20.1500.10">
    <property type="entry name" value="YheA/YmcA-like"/>
    <property type="match status" value="1"/>
</dbReference>
<evidence type="ECO:0000313" key="2">
    <source>
        <dbReference type="EMBL" id="MDE8563000.1"/>
    </source>
</evidence>
<evidence type="ECO:0000313" key="4">
    <source>
        <dbReference type="Proteomes" id="UP001213979"/>
    </source>
</evidence>
<sequence length="149" mass="16856">MMIATLERLEILNKAESLGKMIVQSAAAEYYRSCWQRLKNDRVAQQLIKQFIAIKERYEEVQRFGKYHPDYQTVMKEIREIKRKLDFHDSIAAFKKAENELQELLDEVSVLIGRAVSEQVKVPTGNPYFTALSGCSGGCGTGGSCGCRS</sequence>
<dbReference type="RefSeq" id="WP_066147107.1">
    <property type="nucleotide sequence ID" value="NZ_JACIDF010000001.1"/>
</dbReference>
<accession>A0ABD5IQ21</accession>
<dbReference type="InterPro" id="IPR010368">
    <property type="entry name" value="Com_YlbF"/>
</dbReference>